<comment type="caution">
    <text evidence="12">The sequence shown here is derived from an EMBL/GenBank/DDBJ whole genome shotgun (WGS) entry which is preliminary data.</text>
</comment>
<keyword evidence="4 10" id="KW-1003">Cell membrane</keyword>
<dbReference type="CDD" id="cd06261">
    <property type="entry name" value="TM_PBP2"/>
    <property type="match status" value="1"/>
</dbReference>
<dbReference type="InterPro" id="IPR035906">
    <property type="entry name" value="MetI-like_sf"/>
</dbReference>
<evidence type="ECO:0000256" key="1">
    <source>
        <dbReference type="ARBA" id="ARBA00004651"/>
    </source>
</evidence>
<keyword evidence="7 9" id="KW-1133">Transmembrane helix</keyword>
<keyword evidence="3 9" id="KW-0813">Transport</keyword>
<dbReference type="GO" id="GO:0015423">
    <property type="term" value="F:ABC-type maltose transporter activity"/>
    <property type="evidence" value="ECO:0007669"/>
    <property type="project" value="TreeGrafter"/>
</dbReference>
<feature type="transmembrane region" description="Helical" evidence="9">
    <location>
        <begin position="221"/>
        <end position="240"/>
    </location>
</feature>
<evidence type="ECO:0000313" key="13">
    <source>
        <dbReference type="Proteomes" id="UP000809273"/>
    </source>
</evidence>
<evidence type="ECO:0000259" key="11">
    <source>
        <dbReference type="PROSITE" id="PS50928"/>
    </source>
</evidence>
<evidence type="ECO:0000256" key="3">
    <source>
        <dbReference type="ARBA" id="ARBA00022448"/>
    </source>
</evidence>
<feature type="transmembrane region" description="Helical" evidence="9">
    <location>
        <begin position="77"/>
        <end position="98"/>
    </location>
</feature>
<name>A0A9D8KD75_9DELT</name>
<dbReference type="PANTHER" id="PTHR47314:SF1">
    <property type="entry name" value="MALTOSE_MALTODEXTRIN TRANSPORT SYSTEM PERMEASE PROTEIN MALF"/>
    <property type="match status" value="1"/>
</dbReference>
<sequence>MKSGRKTEGLFIFSTLAPIAFFLLVLSVSPILYNVYISTTNMSLYHYDSYDFVGLFNYITIFTSPVSDFFRVGLWNVVYSVVSIAVPFIIGVLAASALTRTPRFISATALPLMILPWVVPAFITILIWKGLFNYNFGAINLILERLGLSKTPWLMDPNLARLSVIAVSVWLGIPFMTTMATGIIRTIPNGVMEAARIDGAGPIAIFTSFTFPLVTRRMIPVLVMGFSASFNNFTAIYLLTAGGPTSPGSIGGAGSTDIIISYIFKLTLQSRRYGLAAAYAVIVFVAIGIITLYNLGWIRRGREEVF</sequence>
<evidence type="ECO:0000256" key="9">
    <source>
        <dbReference type="RuleBase" id="RU363032"/>
    </source>
</evidence>
<feature type="transmembrane region" description="Helical" evidence="9">
    <location>
        <begin position="159"/>
        <end position="184"/>
    </location>
</feature>
<dbReference type="EMBL" id="JAFGIX010000019">
    <property type="protein sequence ID" value="MBN1572317.1"/>
    <property type="molecule type" value="Genomic_DNA"/>
</dbReference>
<evidence type="ECO:0000256" key="4">
    <source>
        <dbReference type="ARBA" id="ARBA00022475"/>
    </source>
</evidence>
<proteinExistence type="inferred from homology"/>
<evidence type="ECO:0000256" key="5">
    <source>
        <dbReference type="ARBA" id="ARBA00022597"/>
    </source>
</evidence>
<gene>
    <name evidence="12" type="ORF">JW984_03880</name>
</gene>
<dbReference type="InterPro" id="IPR000515">
    <property type="entry name" value="MetI-like"/>
</dbReference>
<dbReference type="PROSITE" id="PS50928">
    <property type="entry name" value="ABC_TM1"/>
    <property type="match status" value="1"/>
</dbReference>
<evidence type="ECO:0000256" key="7">
    <source>
        <dbReference type="ARBA" id="ARBA00022989"/>
    </source>
</evidence>
<dbReference type="PANTHER" id="PTHR47314">
    <property type="entry name" value="MALTOSE/MALTODEXTRIN TRANSPORT SYSTEM PERMEASE PROTEIN MALF"/>
    <property type="match status" value="1"/>
</dbReference>
<feature type="transmembrane region" description="Helical" evidence="9">
    <location>
        <begin position="104"/>
        <end position="128"/>
    </location>
</feature>
<dbReference type="GO" id="GO:1990060">
    <property type="term" value="C:maltose transport complex"/>
    <property type="evidence" value="ECO:0007669"/>
    <property type="project" value="TreeGrafter"/>
</dbReference>
<dbReference type="Gene3D" id="1.10.3720.10">
    <property type="entry name" value="MetI-like"/>
    <property type="match status" value="1"/>
</dbReference>
<evidence type="ECO:0000256" key="2">
    <source>
        <dbReference type="ARBA" id="ARBA00009047"/>
    </source>
</evidence>
<keyword evidence="6 9" id="KW-0812">Transmembrane</keyword>
<evidence type="ECO:0000256" key="8">
    <source>
        <dbReference type="ARBA" id="ARBA00023136"/>
    </source>
</evidence>
<feature type="domain" description="ABC transmembrane type-1" evidence="11">
    <location>
        <begin position="73"/>
        <end position="294"/>
    </location>
</feature>
<reference evidence="12" key="2">
    <citation type="submission" date="2021-01" db="EMBL/GenBank/DDBJ databases">
        <authorList>
            <person name="Hahn C.R."/>
            <person name="Youssef N.H."/>
            <person name="Elshahed M."/>
        </authorList>
    </citation>
    <scope>NUCLEOTIDE SEQUENCE</scope>
    <source>
        <strain evidence="12">Zod_Metabat.24</strain>
    </source>
</reference>
<comment type="function">
    <text evidence="10">Part of the ABC transporter complex MalEFGK involved in maltose/maltodextrin import. Probably responsible for the translocation of the substrate across the membrane.</text>
</comment>
<keyword evidence="5 10" id="KW-0762">Sugar transport</keyword>
<dbReference type="Proteomes" id="UP000809273">
    <property type="component" value="Unassembled WGS sequence"/>
</dbReference>
<comment type="subcellular location">
    <subcellularLocation>
        <location evidence="1 9">Cell membrane</location>
        <topology evidence="1 9">Multi-pass membrane protein</topology>
    </subcellularLocation>
</comment>
<reference evidence="12" key="1">
    <citation type="journal article" date="2021" name="Environ. Microbiol.">
        <title>Genomic characterization of three novel Desulfobacterota classes expand the metabolic and phylogenetic diversity of the phylum.</title>
        <authorList>
            <person name="Murphy C.L."/>
            <person name="Biggerstaff J."/>
            <person name="Eichhorn A."/>
            <person name="Ewing E."/>
            <person name="Shahan R."/>
            <person name="Soriano D."/>
            <person name="Stewart S."/>
            <person name="VanMol K."/>
            <person name="Walker R."/>
            <person name="Walters P."/>
            <person name="Elshahed M.S."/>
            <person name="Youssef N.H."/>
        </authorList>
    </citation>
    <scope>NUCLEOTIDE SEQUENCE</scope>
    <source>
        <strain evidence="12">Zod_Metabat.24</strain>
    </source>
</reference>
<feature type="transmembrane region" description="Helical" evidence="9">
    <location>
        <begin position="276"/>
        <end position="298"/>
    </location>
</feature>
<dbReference type="Pfam" id="PF00528">
    <property type="entry name" value="BPD_transp_1"/>
    <property type="match status" value="1"/>
</dbReference>
<accession>A0A9D8KD75</accession>
<evidence type="ECO:0000256" key="6">
    <source>
        <dbReference type="ARBA" id="ARBA00022692"/>
    </source>
</evidence>
<evidence type="ECO:0000256" key="10">
    <source>
        <dbReference type="RuleBase" id="RU367050"/>
    </source>
</evidence>
<dbReference type="AlphaFoldDB" id="A0A9D8KD75"/>
<dbReference type="GO" id="GO:0042956">
    <property type="term" value="P:maltodextrin transmembrane transport"/>
    <property type="evidence" value="ECO:0007669"/>
    <property type="project" value="TreeGrafter"/>
</dbReference>
<comment type="similarity">
    <text evidence="2 10">Belongs to the binding-protein-dependent transport system permease family. MalFG subfamily.</text>
</comment>
<keyword evidence="8 9" id="KW-0472">Membrane</keyword>
<evidence type="ECO:0000313" key="12">
    <source>
        <dbReference type="EMBL" id="MBN1572317.1"/>
    </source>
</evidence>
<feature type="transmembrane region" description="Helical" evidence="9">
    <location>
        <begin position="12"/>
        <end position="32"/>
    </location>
</feature>
<organism evidence="12 13">
    <name type="scientific">Candidatus Zymogenus saltonus</name>
    <dbReference type="NCBI Taxonomy" id="2844893"/>
    <lineage>
        <taxon>Bacteria</taxon>
        <taxon>Deltaproteobacteria</taxon>
        <taxon>Candidatus Zymogenia</taxon>
        <taxon>Candidatus Zymogeniales</taxon>
        <taxon>Candidatus Zymogenaceae</taxon>
        <taxon>Candidatus Zymogenus</taxon>
    </lineage>
</organism>
<protein>
    <recommendedName>
        <fullName evidence="10">Maltose/maltodextrin transport system permease protein</fullName>
    </recommendedName>
</protein>
<dbReference type="SUPFAM" id="SSF161098">
    <property type="entry name" value="MetI-like"/>
    <property type="match status" value="1"/>
</dbReference>
<feature type="transmembrane region" description="Helical" evidence="9">
    <location>
        <begin position="52"/>
        <end position="70"/>
    </location>
</feature>